<evidence type="ECO:0000256" key="6">
    <source>
        <dbReference type="ARBA" id="ARBA00023002"/>
    </source>
</evidence>
<accession>A0A2N5GGU8</accession>
<evidence type="ECO:0000256" key="2">
    <source>
        <dbReference type="ARBA" id="ARBA00022630"/>
    </source>
</evidence>
<dbReference type="EMBL" id="PGVA01000069">
    <property type="protein sequence ID" value="PLR79930.1"/>
    <property type="molecule type" value="Genomic_DNA"/>
</dbReference>
<dbReference type="Gene3D" id="3.40.50.80">
    <property type="entry name" value="Nucleotide-binding domain of ferredoxin-NADP reductase (FNR) module"/>
    <property type="match status" value="1"/>
</dbReference>
<reference evidence="11 13" key="1">
    <citation type="submission" date="2017-11" db="EMBL/GenBank/DDBJ databases">
        <title>Comparitive Functional Genomics of Dry Heat Resistant strains isolated from the Viking Spacecraft.</title>
        <authorList>
            <person name="Seuylemezian A."/>
            <person name="Cooper K."/>
            <person name="Vaishampayan P."/>
        </authorList>
    </citation>
    <scope>NUCLEOTIDE SEQUENCE [LARGE SCALE GENOMIC DNA]</scope>
    <source>
        <strain evidence="11 13">M4.6</strain>
    </source>
</reference>
<evidence type="ECO:0000256" key="1">
    <source>
        <dbReference type="ARBA" id="ARBA00001917"/>
    </source>
</evidence>
<dbReference type="SUPFAM" id="SSF63380">
    <property type="entry name" value="Riboflavin synthase domain-like"/>
    <property type="match status" value="1"/>
</dbReference>
<sequence length="318" mass="35520">MSSGTIKVIVAEIKYESPTVKSFKLIAANGSSLPGFSGGSHLTTYIQSEFGLIERHYSLTNDPDTKEYYKIAIRRSDQSKGGSIFWHDHIKVGDQLEISYPRNHFSLSFKAKHHVFIAAGIGITPFLAMSAELKKKGKSFELHYAAPTKELCAFYSYLSSTYPEEANFYFSKEGRRMTTDVMKHKPIGTHVYFCGTEAMVREYQEAAKSYGYPEKSIHFELFTPPSSGPKHAFQVKLRQSDQMIDVPEGESLLETLLKHGIPAPHSCKIGGCGSCQVDVLDGEVDHRDLFLSDNERKEINVILTCVSRAKSGCLVLDL</sequence>
<evidence type="ECO:0000256" key="8">
    <source>
        <dbReference type="ARBA" id="ARBA00023014"/>
    </source>
</evidence>
<dbReference type="PRINTS" id="PR00409">
    <property type="entry name" value="PHDIOXRDTASE"/>
</dbReference>
<dbReference type="InterPro" id="IPR054582">
    <property type="entry name" value="DmmA-like_N"/>
</dbReference>
<dbReference type="AlphaFoldDB" id="A0A2N5GGU8"/>
<dbReference type="GO" id="GO:0016491">
    <property type="term" value="F:oxidoreductase activity"/>
    <property type="evidence" value="ECO:0007669"/>
    <property type="project" value="UniProtKB-KW"/>
</dbReference>
<evidence type="ECO:0000256" key="7">
    <source>
        <dbReference type="ARBA" id="ARBA00023004"/>
    </source>
</evidence>
<dbReference type="InterPro" id="IPR039261">
    <property type="entry name" value="FNR_nucleotide-bd"/>
</dbReference>
<dbReference type="InterPro" id="IPR012675">
    <property type="entry name" value="Beta-grasp_dom_sf"/>
</dbReference>
<protein>
    <submittedName>
        <fullName evidence="11">Oxidoreductase</fullName>
    </submittedName>
</protein>
<dbReference type="Gene3D" id="3.10.20.30">
    <property type="match status" value="1"/>
</dbReference>
<keyword evidence="7" id="KW-0408">Iron</keyword>
<dbReference type="Gene3D" id="2.40.30.10">
    <property type="entry name" value="Translation factors"/>
    <property type="match status" value="1"/>
</dbReference>
<dbReference type="OrthoDB" id="573132at2"/>
<dbReference type="CDD" id="cd06185">
    <property type="entry name" value="PDR_like"/>
    <property type="match status" value="1"/>
</dbReference>
<evidence type="ECO:0000256" key="3">
    <source>
        <dbReference type="ARBA" id="ARBA00022643"/>
    </source>
</evidence>
<dbReference type="InterPro" id="IPR036010">
    <property type="entry name" value="2Fe-2S_ferredoxin-like_sf"/>
</dbReference>
<dbReference type="InterPro" id="IPR017927">
    <property type="entry name" value="FAD-bd_FR_type"/>
</dbReference>
<dbReference type="EMBL" id="PGVD01000102">
    <property type="protein sequence ID" value="PLR88439.1"/>
    <property type="molecule type" value="Genomic_DNA"/>
</dbReference>
<keyword evidence="4" id="KW-0001">2Fe-2S</keyword>
<dbReference type="PANTHER" id="PTHR30212:SF2">
    <property type="entry name" value="PROTEIN YIIM"/>
    <property type="match status" value="1"/>
</dbReference>
<dbReference type="PROSITE" id="PS51085">
    <property type="entry name" value="2FE2S_FER_2"/>
    <property type="match status" value="1"/>
</dbReference>
<feature type="domain" description="FAD-binding FR-type" evidence="10">
    <location>
        <begin position="3"/>
        <end position="108"/>
    </location>
</feature>
<dbReference type="InterPro" id="IPR052353">
    <property type="entry name" value="Benzoxazolinone_Detox_Enz"/>
</dbReference>
<dbReference type="Pfam" id="PF00111">
    <property type="entry name" value="Fer2"/>
    <property type="match status" value="1"/>
</dbReference>
<keyword evidence="8" id="KW-0411">Iron-sulfur</keyword>
<keyword evidence="2" id="KW-0285">Flavoprotein</keyword>
<evidence type="ECO:0000259" key="10">
    <source>
        <dbReference type="PROSITE" id="PS51384"/>
    </source>
</evidence>
<evidence type="ECO:0000313" key="13">
    <source>
        <dbReference type="Proteomes" id="UP000234951"/>
    </source>
</evidence>
<keyword evidence="5" id="KW-0479">Metal-binding</keyword>
<dbReference type="GO" id="GO:0046872">
    <property type="term" value="F:metal ion binding"/>
    <property type="evidence" value="ECO:0007669"/>
    <property type="project" value="UniProtKB-KW"/>
</dbReference>
<dbReference type="GO" id="GO:0051537">
    <property type="term" value="F:2 iron, 2 sulfur cluster binding"/>
    <property type="evidence" value="ECO:0007669"/>
    <property type="project" value="UniProtKB-KW"/>
</dbReference>
<dbReference type="PROSITE" id="PS00197">
    <property type="entry name" value="2FE2S_FER_1"/>
    <property type="match status" value="1"/>
</dbReference>
<dbReference type="InterPro" id="IPR006058">
    <property type="entry name" value="2Fe2S_fd_BS"/>
</dbReference>
<dbReference type="InterPro" id="IPR001041">
    <property type="entry name" value="2Fe-2S_ferredoxin-type"/>
</dbReference>
<keyword evidence="6" id="KW-0560">Oxidoreductase</keyword>
<comment type="caution">
    <text evidence="11">The sequence shown here is derived from an EMBL/GenBank/DDBJ whole genome shotgun (WGS) entry which is preliminary data.</text>
</comment>
<dbReference type="PANTHER" id="PTHR30212">
    <property type="entry name" value="PROTEIN YIIM"/>
    <property type="match status" value="1"/>
</dbReference>
<evidence type="ECO:0000259" key="9">
    <source>
        <dbReference type="PROSITE" id="PS51085"/>
    </source>
</evidence>
<evidence type="ECO:0000313" key="12">
    <source>
        <dbReference type="EMBL" id="PLR88439.1"/>
    </source>
</evidence>
<evidence type="ECO:0000313" key="11">
    <source>
        <dbReference type="EMBL" id="PLR79930.1"/>
    </source>
</evidence>
<dbReference type="SUPFAM" id="SSF52343">
    <property type="entry name" value="Ferredoxin reductase-like, C-terminal NADP-linked domain"/>
    <property type="match status" value="1"/>
</dbReference>
<reference evidence="12 14" key="2">
    <citation type="submission" date="2017-12" db="EMBL/GenBank/DDBJ databases">
        <title>Comparative Functional Genomics of Dry Heat Resistant strains isolated from the Viking Spacecraft.</title>
        <authorList>
            <person name="Seuylemezian A."/>
            <person name="Cooper K."/>
            <person name="Vaishampayan P."/>
        </authorList>
    </citation>
    <scope>NUCLEOTIDE SEQUENCE [LARGE SCALE GENOMIC DNA]</scope>
    <source>
        <strain evidence="12 14">ATCC 29669</strain>
    </source>
</reference>
<dbReference type="Proteomes" id="UP000234951">
    <property type="component" value="Unassembled WGS sequence"/>
</dbReference>
<dbReference type="RefSeq" id="WP_101579220.1">
    <property type="nucleotide sequence ID" value="NZ_PGVA01000069.1"/>
</dbReference>
<evidence type="ECO:0000256" key="5">
    <source>
        <dbReference type="ARBA" id="ARBA00022723"/>
    </source>
</evidence>
<dbReference type="SUPFAM" id="SSF54292">
    <property type="entry name" value="2Fe-2S ferredoxin-like"/>
    <property type="match status" value="1"/>
</dbReference>
<dbReference type="Pfam" id="PF22290">
    <property type="entry name" value="DmmA-like_N"/>
    <property type="match status" value="1"/>
</dbReference>
<evidence type="ECO:0000313" key="14">
    <source>
        <dbReference type="Proteomes" id="UP000235114"/>
    </source>
</evidence>
<comment type="cofactor">
    <cofactor evidence="1">
        <name>FMN</name>
        <dbReference type="ChEBI" id="CHEBI:58210"/>
    </cofactor>
</comment>
<keyword evidence="14" id="KW-1185">Reference proteome</keyword>
<gene>
    <name evidence="11" type="ORF">CU635_20460</name>
    <name evidence="12" type="ORF">CVD25_22630</name>
</gene>
<evidence type="ECO:0000256" key="4">
    <source>
        <dbReference type="ARBA" id="ARBA00022714"/>
    </source>
</evidence>
<dbReference type="PROSITE" id="PS51384">
    <property type="entry name" value="FAD_FR"/>
    <property type="match status" value="1"/>
</dbReference>
<proteinExistence type="predicted"/>
<dbReference type="CDD" id="cd00207">
    <property type="entry name" value="fer2"/>
    <property type="match status" value="1"/>
</dbReference>
<feature type="domain" description="2Fe-2S ferredoxin-type" evidence="9">
    <location>
        <begin position="233"/>
        <end position="318"/>
    </location>
</feature>
<keyword evidence="3" id="KW-0288">FMN</keyword>
<name>A0A2N5GGU8_9BACI</name>
<dbReference type="Proteomes" id="UP000235114">
    <property type="component" value="Unassembled WGS sequence"/>
</dbReference>
<dbReference type="InterPro" id="IPR017938">
    <property type="entry name" value="Riboflavin_synthase-like_b-brl"/>
</dbReference>
<organism evidence="11 13">
    <name type="scientific">Bacillus canaveralius</name>
    <dbReference type="NCBI Taxonomy" id="1403243"/>
    <lineage>
        <taxon>Bacteria</taxon>
        <taxon>Bacillati</taxon>
        <taxon>Bacillota</taxon>
        <taxon>Bacilli</taxon>
        <taxon>Bacillales</taxon>
        <taxon>Bacillaceae</taxon>
        <taxon>Bacillus</taxon>
    </lineage>
</organism>